<dbReference type="InterPro" id="IPR013760">
    <property type="entry name" value="Topo_IIA-like_dom_sf"/>
</dbReference>
<dbReference type="EMBL" id="LR134182">
    <property type="protein sequence ID" value="VEB42782.1"/>
    <property type="molecule type" value="Genomic_DNA"/>
</dbReference>
<reference evidence="3 4" key="1">
    <citation type="submission" date="2018-12" db="EMBL/GenBank/DDBJ databases">
        <authorList>
            <consortium name="Pathogen Informatics"/>
        </authorList>
    </citation>
    <scope>NUCLEOTIDE SEQUENCE [LARGE SCALE GENOMIC DNA]</scope>
    <source>
        <strain evidence="3 4">NCTC9695</strain>
    </source>
</reference>
<dbReference type="Gene3D" id="3.90.199.10">
    <property type="entry name" value="Topoisomerase II, domain 5"/>
    <property type="match status" value="1"/>
</dbReference>
<dbReference type="GO" id="GO:0003677">
    <property type="term" value="F:DNA binding"/>
    <property type="evidence" value="ECO:0007669"/>
    <property type="project" value="InterPro"/>
</dbReference>
<evidence type="ECO:0000256" key="1">
    <source>
        <dbReference type="ARBA" id="ARBA00000185"/>
    </source>
</evidence>
<dbReference type="Proteomes" id="UP000275777">
    <property type="component" value="Chromosome"/>
</dbReference>
<evidence type="ECO:0000313" key="3">
    <source>
        <dbReference type="EMBL" id="VEB42782.1"/>
    </source>
</evidence>
<dbReference type="GO" id="GO:0005524">
    <property type="term" value="F:ATP binding"/>
    <property type="evidence" value="ECO:0007669"/>
    <property type="project" value="InterPro"/>
</dbReference>
<proteinExistence type="predicted"/>
<dbReference type="AlphaFoldDB" id="A0A447TD16"/>
<organism evidence="3 4">
    <name type="scientific">Chromobacterium violaceum</name>
    <dbReference type="NCBI Taxonomy" id="536"/>
    <lineage>
        <taxon>Bacteria</taxon>
        <taxon>Pseudomonadati</taxon>
        <taxon>Pseudomonadota</taxon>
        <taxon>Betaproteobacteria</taxon>
        <taxon>Neisseriales</taxon>
        <taxon>Chromobacteriaceae</taxon>
        <taxon>Chromobacterium</taxon>
    </lineage>
</organism>
<evidence type="ECO:0000313" key="4">
    <source>
        <dbReference type="Proteomes" id="UP000275777"/>
    </source>
</evidence>
<accession>A0A447TD16</accession>
<dbReference type="GO" id="GO:0003918">
    <property type="term" value="F:DNA topoisomerase type II (double strand cut, ATP-hydrolyzing) activity"/>
    <property type="evidence" value="ECO:0007669"/>
    <property type="project" value="UniProtKB-EC"/>
</dbReference>
<evidence type="ECO:0000256" key="2">
    <source>
        <dbReference type="ARBA" id="ARBA00023029"/>
    </source>
</evidence>
<dbReference type="InterPro" id="IPR013758">
    <property type="entry name" value="Topo_IIA_A/C_ab"/>
</dbReference>
<dbReference type="SUPFAM" id="SSF56719">
    <property type="entry name" value="Type II DNA topoisomerase"/>
    <property type="match status" value="1"/>
</dbReference>
<gene>
    <name evidence="3" type="primary">gyrA_2</name>
    <name evidence="3" type="ORF">NCTC9695_03233</name>
</gene>
<dbReference type="EC" id="5.99.1.3" evidence="3"/>
<dbReference type="GO" id="GO:0006265">
    <property type="term" value="P:DNA topological change"/>
    <property type="evidence" value="ECO:0007669"/>
    <property type="project" value="InterPro"/>
</dbReference>
<keyword evidence="3" id="KW-0413">Isomerase</keyword>
<keyword evidence="2" id="KW-0799">Topoisomerase</keyword>
<protein>
    <submittedName>
        <fullName evidence="3">DNA gyrase subunit A</fullName>
        <ecNumber evidence="3">5.99.1.3</ecNumber>
    </submittedName>
</protein>
<comment type="catalytic activity">
    <reaction evidence="1">
        <text>ATP-dependent breakage, passage and rejoining of double-stranded DNA.</text>
        <dbReference type="EC" id="5.6.2.2"/>
    </reaction>
</comment>
<sequence length="84" mass="9312">MPFVVEWKDCHIRRQAAGGRENANAERAAQAVAGSSLRIKILMTDNLFAKETLPISLEEEMRRSYLDYAMSVIVGRALPTCATA</sequence>
<name>A0A447TD16_CHRVL</name>